<dbReference type="InterPro" id="IPR016166">
    <property type="entry name" value="FAD-bd_PCMH"/>
</dbReference>
<dbReference type="GO" id="GO:0004854">
    <property type="term" value="F:xanthine dehydrogenase activity"/>
    <property type="evidence" value="ECO:0007669"/>
    <property type="project" value="UniProtKB-EC"/>
</dbReference>
<dbReference type="InterPro" id="IPR005107">
    <property type="entry name" value="CO_DH_flav_C"/>
</dbReference>
<reference evidence="8 9" key="1">
    <citation type="journal article" date="2019" name="Biochem. Eng. J.">
        <title>Metabolic engineering of the marine bacteria Neptunomonas concharum for the production of acetoin and meso-2,3-butanediol from acetate.</title>
        <authorList>
            <person name="Li W."/>
            <person name="Pu N."/>
            <person name="Liu C.-X."/>
            <person name="Yuan Q.-P."/>
            <person name="Li Z.-J."/>
        </authorList>
    </citation>
    <scope>NUCLEOTIDE SEQUENCE [LARGE SCALE GENOMIC DNA]</scope>
    <source>
        <strain evidence="8 9">JCM17730</strain>
    </source>
</reference>
<dbReference type="PROSITE" id="PS51085">
    <property type="entry name" value="2FE2S_FER_2"/>
    <property type="match status" value="1"/>
</dbReference>
<feature type="domain" description="2Fe-2S ferredoxin-type" evidence="6">
    <location>
        <begin position="1"/>
        <end position="85"/>
    </location>
</feature>
<keyword evidence="3" id="KW-0274">FAD</keyword>
<organism evidence="8 9">
    <name type="scientific">Neptunomonas concharum</name>
    <dbReference type="NCBI Taxonomy" id="1031538"/>
    <lineage>
        <taxon>Bacteria</taxon>
        <taxon>Pseudomonadati</taxon>
        <taxon>Pseudomonadota</taxon>
        <taxon>Gammaproteobacteria</taxon>
        <taxon>Oceanospirillales</taxon>
        <taxon>Oceanospirillaceae</taxon>
        <taxon>Neptunomonas</taxon>
    </lineage>
</organism>
<evidence type="ECO:0000256" key="3">
    <source>
        <dbReference type="ARBA" id="ARBA00022827"/>
    </source>
</evidence>
<accession>A0A5P1RBT6</accession>
<dbReference type="SMART" id="SM01092">
    <property type="entry name" value="CO_deh_flav_C"/>
    <property type="match status" value="1"/>
</dbReference>
<evidence type="ECO:0000313" key="9">
    <source>
        <dbReference type="Proteomes" id="UP000324760"/>
    </source>
</evidence>
<dbReference type="InterPro" id="IPR006058">
    <property type="entry name" value="2Fe2S_fd_BS"/>
</dbReference>
<dbReference type="InterPro" id="IPR012675">
    <property type="entry name" value="Beta-grasp_dom_sf"/>
</dbReference>
<evidence type="ECO:0000259" key="7">
    <source>
        <dbReference type="PROSITE" id="PS51387"/>
    </source>
</evidence>
<dbReference type="EMBL" id="CP043869">
    <property type="protein sequence ID" value="QEQ97078.1"/>
    <property type="molecule type" value="Genomic_DNA"/>
</dbReference>
<dbReference type="InterPro" id="IPR002888">
    <property type="entry name" value="2Fe-2S-bd"/>
</dbReference>
<keyword evidence="4 8" id="KW-0560">Oxidoreductase</keyword>
<dbReference type="KEGG" id="ncu:F0U83_10345"/>
<dbReference type="EC" id="1.17.1.4" evidence="8"/>
<evidence type="ECO:0000259" key="6">
    <source>
        <dbReference type="PROSITE" id="PS51085"/>
    </source>
</evidence>
<dbReference type="InterPro" id="IPR012175">
    <property type="entry name" value="Xanth_DH_ssu_bac"/>
</dbReference>
<dbReference type="CDD" id="cd00207">
    <property type="entry name" value="fer2"/>
    <property type="match status" value="1"/>
</dbReference>
<proteinExistence type="predicted"/>
<dbReference type="Gene3D" id="3.10.20.30">
    <property type="match status" value="1"/>
</dbReference>
<dbReference type="SUPFAM" id="SSF56176">
    <property type="entry name" value="FAD-binding/transporter-associated domain-like"/>
    <property type="match status" value="1"/>
</dbReference>
<protein>
    <submittedName>
        <fullName evidence="8">Xanthine dehydrogenase small subunit</fullName>
        <ecNumber evidence="8">1.17.1.4</ecNumber>
    </submittedName>
</protein>
<dbReference type="PANTHER" id="PTHR45444:SF3">
    <property type="entry name" value="XANTHINE DEHYDROGENASE"/>
    <property type="match status" value="1"/>
</dbReference>
<dbReference type="Proteomes" id="UP000324760">
    <property type="component" value="Chromosome"/>
</dbReference>
<dbReference type="InterPro" id="IPR036010">
    <property type="entry name" value="2Fe-2S_ferredoxin-like_sf"/>
</dbReference>
<dbReference type="SUPFAM" id="SSF54292">
    <property type="entry name" value="2Fe-2S ferredoxin-like"/>
    <property type="match status" value="1"/>
</dbReference>
<dbReference type="Pfam" id="PF01799">
    <property type="entry name" value="Fer2_2"/>
    <property type="match status" value="1"/>
</dbReference>
<dbReference type="PROSITE" id="PS51387">
    <property type="entry name" value="FAD_PCMH"/>
    <property type="match status" value="1"/>
</dbReference>
<dbReference type="Pfam" id="PF00111">
    <property type="entry name" value="Fer2"/>
    <property type="match status" value="1"/>
</dbReference>
<dbReference type="InterPro" id="IPR016169">
    <property type="entry name" value="FAD-bd_PCMH_sub2"/>
</dbReference>
<dbReference type="Pfam" id="PF00941">
    <property type="entry name" value="FAD_binding_5"/>
    <property type="match status" value="1"/>
</dbReference>
<dbReference type="PROSITE" id="PS00197">
    <property type="entry name" value="2FE2S_FER_1"/>
    <property type="match status" value="1"/>
</dbReference>
<name>A0A5P1RBT6_9GAMM</name>
<keyword evidence="1" id="KW-0285">Flavoprotein</keyword>
<dbReference type="InterPro" id="IPR014307">
    <property type="entry name" value="Xanthine_DH_ssu"/>
</dbReference>
<dbReference type="SUPFAM" id="SSF47741">
    <property type="entry name" value="CO dehydrogenase ISP C-domain like"/>
    <property type="match status" value="1"/>
</dbReference>
<dbReference type="InterPro" id="IPR036683">
    <property type="entry name" value="CO_DH_flav_C_dom_sf"/>
</dbReference>
<evidence type="ECO:0000256" key="1">
    <source>
        <dbReference type="ARBA" id="ARBA00022630"/>
    </source>
</evidence>
<dbReference type="Gene3D" id="3.30.465.10">
    <property type="match status" value="1"/>
</dbReference>
<keyword evidence="5" id="KW-0408">Iron</keyword>
<dbReference type="InterPro" id="IPR001041">
    <property type="entry name" value="2Fe-2S_ferredoxin-type"/>
</dbReference>
<evidence type="ECO:0000313" key="8">
    <source>
        <dbReference type="EMBL" id="QEQ97078.1"/>
    </source>
</evidence>
<dbReference type="PANTHER" id="PTHR45444">
    <property type="entry name" value="XANTHINE DEHYDROGENASE"/>
    <property type="match status" value="1"/>
</dbReference>
<evidence type="ECO:0000256" key="4">
    <source>
        <dbReference type="ARBA" id="ARBA00023002"/>
    </source>
</evidence>
<dbReference type="GO" id="GO:0051537">
    <property type="term" value="F:2 iron, 2 sulfur cluster binding"/>
    <property type="evidence" value="ECO:0007669"/>
    <property type="project" value="InterPro"/>
</dbReference>
<dbReference type="GO" id="GO:0005506">
    <property type="term" value="F:iron ion binding"/>
    <property type="evidence" value="ECO:0007669"/>
    <property type="project" value="InterPro"/>
</dbReference>
<feature type="domain" description="FAD-binding PCMH-type" evidence="7">
    <location>
        <begin position="186"/>
        <end position="359"/>
    </location>
</feature>
<dbReference type="InterPro" id="IPR002346">
    <property type="entry name" value="Mopterin_DH_FAD-bd"/>
</dbReference>
<dbReference type="PIRSF" id="PIRSF036557">
    <property type="entry name" value="XdhA_RC"/>
    <property type="match status" value="1"/>
</dbReference>
<dbReference type="RefSeq" id="WP_138987612.1">
    <property type="nucleotide sequence ID" value="NZ_CP043869.1"/>
</dbReference>
<dbReference type="GO" id="GO:0071949">
    <property type="term" value="F:FAD binding"/>
    <property type="evidence" value="ECO:0007669"/>
    <property type="project" value="InterPro"/>
</dbReference>
<keyword evidence="2" id="KW-0479">Metal-binding</keyword>
<dbReference type="Pfam" id="PF03450">
    <property type="entry name" value="CO_deh_flav_C"/>
    <property type="match status" value="1"/>
</dbReference>
<dbReference type="Gene3D" id="3.30.390.50">
    <property type="entry name" value="CO dehydrogenase flavoprotein, C-terminal domain"/>
    <property type="match status" value="1"/>
</dbReference>
<evidence type="ECO:0000256" key="5">
    <source>
        <dbReference type="ARBA" id="ARBA00023004"/>
    </source>
</evidence>
<gene>
    <name evidence="8" type="primary">xdhA</name>
    <name evidence="8" type="ORF">F0U83_10345</name>
</gene>
<dbReference type="InterPro" id="IPR016167">
    <property type="entry name" value="FAD-bd_PCMH_sub1"/>
</dbReference>
<dbReference type="AlphaFoldDB" id="A0A5P1RBT6"/>
<evidence type="ECO:0000256" key="2">
    <source>
        <dbReference type="ARBA" id="ARBA00022723"/>
    </source>
</evidence>
<sequence>MIRFLLNQTPEIIEAIDPNTTVLNYLRQHKHLTGTKEGCASGDCGACTAVLVSLQDETLSYETINTCLTLLPALEGKQLITIEALKQAQLHPVQKAMVEHHGSQCGFCTPGIVMSLFALQKNVTTYQREATLEALSGNLCRCTGYQPIINAAKQICDTHSNDVFDQQTGNTITQLKALQNDHLSGIQAQGSECFSPRTLDELDKLLLQNPNARILAGGTDLALEITQMHHRLSPIVYLGRIEALKRINLSDSHIEIGAACTLSHCHSILSQEYPDLGKLLDRFASLQIRNQGTLGGNIANASPIGDSPPALIAAGASVQLRRNGHIRCMPLDEFFIDYRKTHLLPGEYIEKICIPRKHPQSLYRIYKISKRLDDDISAVCGAFHLQMHNGLITNVRIAFGGMAAIPKRAIKCEKALAGQPWQFSVLEKAIPALNDDFSALSDFRASAHYRTLTTRNLLMKLWWESQHDSNLITRVSDHVEI</sequence>
<dbReference type="InterPro" id="IPR016208">
    <property type="entry name" value="Ald_Oxase/xanthine_DH-like"/>
</dbReference>
<dbReference type="Gene3D" id="1.10.150.120">
    <property type="entry name" value="[2Fe-2S]-binding domain"/>
    <property type="match status" value="1"/>
</dbReference>
<dbReference type="Gene3D" id="3.30.43.10">
    <property type="entry name" value="Uridine Diphospho-n-acetylenolpyruvylglucosamine Reductase, domain 2"/>
    <property type="match status" value="1"/>
</dbReference>
<dbReference type="OrthoDB" id="9775084at2"/>
<dbReference type="InterPro" id="IPR036884">
    <property type="entry name" value="2Fe-2S-bd_dom_sf"/>
</dbReference>
<dbReference type="InterPro" id="IPR036318">
    <property type="entry name" value="FAD-bd_PCMH-like_sf"/>
</dbReference>
<keyword evidence="9" id="KW-1185">Reference proteome</keyword>
<dbReference type="SUPFAM" id="SSF55447">
    <property type="entry name" value="CO dehydrogenase flavoprotein C-terminal domain-like"/>
    <property type="match status" value="1"/>
</dbReference>
<dbReference type="NCBIfam" id="TIGR02963">
    <property type="entry name" value="xanthine_xdhA"/>
    <property type="match status" value="1"/>
</dbReference>